<evidence type="ECO:0000313" key="3">
    <source>
        <dbReference type="Proteomes" id="UP000243459"/>
    </source>
</evidence>
<dbReference type="Proteomes" id="UP000243459">
    <property type="component" value="Chromosome 7"/>
</dbReference>
<name>A0A5P1E8C6_ASPOF</name>
<protein>
    <submittedName>
        <fullName evidence="2">Uncharacterized protein</fullName>
    </submittedName>
</protein>
<dbReference type="Gramene" id="ONK62166">
    <property type="protein sequence ID" value="ONK62166"/>
    <property type="gene ID" value="A4U43_C07F1070"/>
</dbReference>
<organism evidence="2 3">
    <name type="scientific">Asparagus officinalis</name>
    <name type="common">Garden asparagus</name>
    <dbReference type="NCBI Taxonomy" id="4686"/>
    <lineage>
        <taxon>Eukaryota</taxon>
        <taxon>Viridiplantae</taxon>
        <taxon>Streptophyta</taxon>
        <taxon>Embryophyta</taxon>
        <taxon>Tracheophyta</taxon>
        <taxon>Spermatophyta</taxon>
        <taxon>Magnoliopsida</taxon>
        <taxon>Liliopsida</taxon>
        <taxon>Asparagales</taxon>
        <taxon>Asparagaceae</taxon>
        <taxon>Asparagoideae</taxon>
        <taxon>Asparagus</taxon>
    </lineage>
</organism>
<dbReference type="OMA" id="CSANKER"/>
<feature type="compositionally biased region" description="Polar residues" evidence="1">
    <location>
        <begin position="67"/>
        <end position="78"/>
    </location>
</feature>
<dbReference type="EMBL" id="CM007387">
    <property type="protein sequence ID" value="ONK62166.1"/>
    <property type="molecule type" value="Genomic_DNA"/>
</dbReference>
<keyword evidence="3" id="KW-1185">Reference proteome</keyword>
<dbReference type="PANTHER" id="PTHR33738:SF8">
    <property type="entry name" value="OS05G0454500 PROTEIN"/>
    <property type="match status" value="1"/>
</dbReference>
<proteinExistence type="predicted"/>
<evidence type="ECO:0000313" key="2">
    <source>
        <dbReference type="EMBL" id="ONK62166.1"/>
    </source>
</evidence>
<evidence type="ECO:0000256" key="1">
    <source>
        <dbReference type="SAM" id="MobiDB-lite"/>
    </source>
</evidence>
<gene>
    <name evidence="2" type="ORF">A4U43_C07F1070</name>
</gene>
<feature type="region of interest" description="Disordered" evidence="1">
    <location>
        <begin position="34"/>
        <end position="88"/>
    </location>
</feature>
<dbReference type="AlphaFoldDB" id="A0A5P1E8C6"/>
<accession>A0A5P1E8C6</accession>
<dbReference type="PANTHER" id="PTHR33738">
    <property type="entry name" value="EMB|CAB82975.1"/>
    <property type="match status" value="1"/>
</dbReference>
<sequence length="148" mass="16590">MEDSKRAAKAFVDQYFPVNDPKPNSTDVFEDLFPSNSKKVSPKKQGHGVQGWSARMATADCKHQGDSNKSQITPQESGNDAEHSEVSEPCLMSSSVDYGCRDNYPYNPDNRYPGPSYYVEKKDRKDGSEYANIEVAGGAEWWQGSLYY</sequence>
<reference evidence="3" key="1">
    <citation type="journal article" date="2017" name="Nat. Commun.">
        <title>The asparagus genome sheds light on the origin and evolution of a young Y chromosome.</title>
        <authorList>
            <person name="Harkess A."/>
            <person name="Zhou J."/>
            <person name="Xu C."/>
            <person name="Bowers J.E."/>
            <person name="Van der Hulst R."/>
            <person name="Ayyampalayam S."/>
            <person name="Mercati F."/>
            <person name="Riccardi P."/>
            <person name="McKain M.R."/>
            <person name="Kakrana A."/>
            <person name="Tang H."/>
            <person name="Ray J."/>
            <person name="Groenendijk J."/>
            <person name="Arikit S."/>
            <person name="Mathioni S.M."/>
            <person name="Nakano M."/>
            <person name="Shan H."/>
            <person name="Telgmann-Rauber A."/>
            <person name="Kanno A."/>
            <person name="Yue Z."/>
            <person name="Chen H."/>
            <person name="Li W."/>
            <person name="Chen Y."/>
            <person name="Xu X."/>
            <person name="Zhang Y."/>
            <person name="Luo S."/>
            <person name="Chen H."/>
            <person name="Gao J."/>
            <person name="Mao Z."/>
            <person name="Pires J.C."/>
            <person name="Luo M."/>
            <person name="Kudrna D."/>
            <person name="Wing R.A."/>
            <person name="Meyers B.C."/>
            <person name="Yi K."/>
            <person name="Kong H."/>
            <person name="Lavrijsen P."/>
            <person name="Sunseri F."/>
            <person name="Falavigna A."/>
            <person name="Ye Y."/>
            <person name="Leebens-Mack J.H."/>
            <person name="Chen G."/>
        </authorList>
    </citation>
    <scope>NUCLEOTIDE SEQUENCE [LARGE SCALE GENOMIC DNA]</scope>
    <source>
        <strain evidence="3">cv. DH0086</strain>
    </source>
</reference>